<dbReference type="Pfam" id="PF03992">
    <property type="entry name" value="ABM"/>
    <property type="match status" value="1"/>
</dbReference>
<dbReference type="Gene3D" id="3.30.70.100">
    <property type="match status" value="1"/>
</dbReference>
<sequence>MLVIVWEFVVKPERSEDFESLYREDGAWAELFRESPGFVSTTLMKDLKLPLRYMVADRWTSEEAFEEFKRSHAERYQALDLRCQRFTERETELGRFDFVH</sequence>
<evidence type="ECO:0000313" key="2">
    <source>
        <dbReference type="EMBL" id="NOT32825.1"/>
    </source>
</evidence>
<dbReference type="InterPro" id="IPR007138">
    <property type="entry name" value="ABM_dom"/>
</dbReference>
<dbReference type="EMBL" id="JABFRW010000015">
    <property type="protein sequence ID" value="NOT32825.1"/>
    <property type="molecule type" value="Genomic_DNA"/>
</dbReference>
<evidence type="ECO:0000313" key="3">
    <source>
        <dbReference type="Proteomes" id="UP000580839"/>
    </source>
</evidence>
<gene>
    <name evidence="2" type="ORF">HOP12_01510</name>
</gene>
<protein>
    <recommendedName>
        <fullName evidence="1">ABM domain-containing protein</fullName>
    </recommendedName>
</protein>
<evidence type="ECO:0000259" key="1">
    <source>
        <dbReference type="PROSITE" id="PS51725"/>
    </source>
</evidence>
<dbReference type="Proteomes" id="UP000580839">
    <property type="component" value="Unassembled WGS sequence"/>
</dbReference>
<name>A0A849SLQ1_UNCEI</name>
<dbReference type="PROSITE" id="PS51725">
    <property type="entry name" value="ABM"/>
    <property type="match status" value="1"/>
</dbReference>
<organism evidence="2 3">
    <name type="scientific">Eiseniibacteriota bacterium</name>
    <dbReference type="NCBI Taxonomy" id="2212470"/>
    <lineage>
        <taxon>Bacteria</taxon>
        <taxon>Candidatus Eiseniibacteriota</taxon>
    </lineage>
</organism>
<comment type="caution">
    <text evidence="2">The sequence shown here is derived from an EMBL/GenBank/DDBJ whole genome shotgun (WGS) entry which is preliminary data.</text>
</comment>
<proteinExistence type="predicted"/>
<dbReference type="AlphaFoldDB" id="A0A849SLQ1"/>
<dbReference type="InterPro" id="IPR011008">
    <property type="entry name" value="Dimeric_a/b-barrel"/>
</dbReference>
<feature type="domain" description="ABM" evidence="1">
    <location>
        <begin position="2"/>
        <end position="96"/>
    </location>
</feature>
<dbReference type="SUPFAM" id="SSF54909">
    <property type="entry name" value="Dimeric alpha+beta barrel"/>
    <property type="match status" value="1"/>
</dbReference>
<accession>A0A849SLQ1</accession>
<reference evidence="2 3" key="1">
    <citation type="submission" date="2020-04" db="EMBL/GenBank/DDBJ databases">
        <title>Metagenomic profiling of ammonia- and methane-oxidizing microorganisms in a Dutch drinking water treatment plant.</title>
        <authorList>
            <person name="Poghosyan L."/>
            <person name="Leucker S."/>
        </authorList>
    </citation>
    <scope>NUCLEOTIDE SEQUENCE [LARGE SCALE GENOMIC DNA]</scope>
    <source>
        <strain evidence="2">S-RSF-IL-03</strain>
    </source>
</reference>